<dbReference type="RefSeq" id="WP_388038091.1">
    <property type="nucleotide sequence ID" value="NZ_JBHUEK010000017.1"/>
</dbReference>
<reference evidence="3" key="1">
    <citation type="journal article" date="2019" name="Int. J. Syst. Evol. Microbiol.">
        <title>The Global Catalogue of Microorganisms (GCM) 10K type strain sequencing project: providing services to taxonomists for standard genome sequencing and annotation.</title>
        <authorList>
            <consortium name="The Broad Institute Genomics Platform"/>
            <consortium name="The Broad Institute Genome Sequencing Center for Infectious Disease"/>
            <person name="Wu L."/>
            <person name="Ma J."/>
        </authorList>
    </citation>
    <scope>NUCLEOTIDE SEQUENCE [LARGE SCALE GENOMIC DNA]</scope>
    <source>
        <strain evidence="3">CCUG 15531</strain>
    </source>
</reference>
<protein>
    <submittedName>
        <fullName evidence="2">Uncharacterized protein</fullName>
    </submittedName>
</protein>
<evidence type="ECO:0000313" key="3">
    <source>
        <dbReference type="Proteomes" id="UP001597227"/>
    </source>
</evidence>
<dbReference type="Proteomes" id="UP001597227">
    <property type="component" value="Unassembled WGS sequence"/>
</dbReference>
<proteinExistence type="predicted"/>
<name>A0ABW4MMS7_9BACI</name>
<keyword evidence="1" id="KW-1133">Transmembrane helix</keyword>
<evidence type="ECO:0000313" key="2">
    <source>
        <dbReference type="EMBL" id="MFD1779193.1"/>
    </source>
</evidence>
<organism evidence="2 3">
    <name type="scientific">Fredinandcohnia salidurans</name>
    <dbReference type="NCBI Taxonomy" id="2595041"/>
    <lineage>
        <taxon>Bacteria</taxon>
        <taxon>Bacillati</taxon>
        <taxon>Bacillota</taxon>
        <taxon>Bacilli</taxon>
        <taxon>Bacillales</taxon>
        <taxon>Bacillaceae</taxon>
        <taxon>Fredinandcohnia</taxon>
    </lineage>
</organism>
<feature type="transmembrane region" description="Helical" evidence="1">
    <location>
        <begin position="32"/>
        <end position="52"/>
    </location>
</feature>
<sequence length="317" mass="37046">MLYILFAFMAIWLLTAFFSYYLFYFLTISDCSVGILTIFFWKIVWVGLHNQYRLRKDPAYRKNMAFYKEKKRNEKAKRLRKLTPFQKWKTTTKEILFTVFSWILIPCIFLGIPAGALAIGGNFLLDFPSYLFGKTETATGYVSYYEEVSGRKSLSYTTVEIENEDYVLTHPETFYIGDKVKIHYLPHTKIISDFEIVEERKIQSDLSVTPTDPSIKDHPAIGSWENTNDDEYISVLLSETGLANLGEIEGDEGIFYTGSWKYDEQEMIITMEVDDAENLSWQPVDHPVKIDIKVLSVTNDSLEIEYHQKKIRLKRLW</sequence>
<comment type="caution">
    <text evidence="2">The sequence shown here is derived from an EMBL/GenBank/DDBJ whole genome shotgun (WGS) entry which is preliminary data.</text>
</comment>
<dbReference type="EMBL" id="JBHUEK010000017">
    <property type="protein sequence ID" value="MFD1779193.1"/>
    <property type="molecule type" value="Genomic_DNA"/>
</dbReference>
<accession>A0ABW4MMS7</accession>
<feature type="transmembrane region" description="Helical" evidence="1">
    <location>
        <begin position="5"/>
        <end position="26"/>
    </location>
</feature>
<keyword evidence="1" id="KW-0472">Membrane</keyword>
<keyword evidence="1" id="KW-0812">Transmembrane</keyword>
<keyword evidence="3" id="KW-1185">Reference proteome</keyword>
<feature type="transmembrane region" description="Helical" evidence="1">
    <location>
        <begin position="95"/>
        <end position="119"/>
    </location>
</feature>
<evidence type="ECO:0000256" key="1">
    <source>
        <dbReference type="SAM" id="Phobius"/>
    </source>
</evidence>
<gene>
    <name evidence="2" type="ORF">ACFSFW_10985</name>
</gene>